<protein>
    <submittedName>
        <fullName evidence="1">Uncharacterized protein</fullName>
    </submittedName>
</protein>
<reference evidence="1 2" key="1">
    <citation type="journal article" date="2018" name="Syst. Appl. Microbiol.">
        <title>Photobacterium carnosum sp. nov., isolated from spoiled modified atmosphere packaged poultry meat.</title>
        <authorList>
            <person name="Hilgarth M."/>
            <person name="Fuertes S."/>
            <person name="Ehrmann M."/>
            <person name="Vogel R.F."/>
        </authorList>
    </citation>
    <scope>NUCLEOTIDE SEQUENCE [LARGE SCALE GENOMIC DNA]</scope>
    <source>
        <strain evidence="1 2">TMW 2.2021</strain>
    </source>
</reference>
<name>A0A2N4UV56_9GAMM</name>
<comment type="caution">
    <text evidence="1">The sequence shown here is derived from an EMBL/GenBank/DDBJ whole genome shotgun (WGS) entry which is preliminary data.</text>
</comment>
<accession>A0A2N4UV56</accession>
<dbReference type="AlphaFoldDB" id="A0A2N4UV56"/>
<dbReference type="EMBL" id="NPIB01000004">
    <property type="protein sequence ID" value="PLC58906.1"/>
    <property type="molecule type" value="Genomic_DNA"/>
</dbReference>
<keyword evidence="2" id="KW-1185">Reference proteome</keyword>
<evidence type="ECO:0000313" key="2">
    <source>
        <dbReference type="Proteomes" id="UP000234420"/>
    </source>
</evidence>
<evidence type="ECO:0000313" key="1">
    <source>
        <dbReference type="EMBL" id="PLC58906.1"/>
    </source>
</evidence>
<gene>
    <name evidence="1" type="ORF">CIK00_05825</name>
</gene>
<sequence>MSKLKQQLLLLGMADLPINTTTTQHLHQFITSSSAHFDHVRQQRPNSTMSDLLLGFMTLHHQQAQQQWSAQHIAAIKMKAVFSHTIGDNYATNFTHQDQEYLLALTHLWLMVQGAYGIDYSYSNEQAKIQSIALISNENTAPSTQINTNVESLRCEFMQSYYLGKNYNTVKFSTRIKQLFRKV</sequence>
<dbReference type="RefSeq" id="WP_101767976.1">
    <property type="nucleotide sequence ID" value="NZ_BPPU01000002.1"/>
</dbReference>
<proteinExistence type="predicted"/>
<organism evidence="1 2">
    <name type="scientific">Photobacterium carnosum</name>
    <dbReference type="NCBI Taxonomy" id="2023717"/>
    <lineage>
        <taxon>Bacteria</taxon>
        <taxon>Pseudomonadati</taxon>
        <taxon>Pseudomonadota</taxon>
        <taxon>Gammaproteobacteria</taxon>
        <taxon>Vibrionales</taxon>
        <taxon>Vibrionaceae</taxon>
        <taxon>Photobacterium</taxon>
    </lineage>
</organism>
<dbReference type="Proteomes" id="UP000234420">
    <property type="component" value="Unassembled WGS sequence"/>
</dbReference>